<evidence type="ECO:0000256" key="2">
    <source>
        <dbReference type="SAM" id="MobiDB-lite"/>
    </source>
</evidence>
<keyword evidence="1" id="KW-0863">Zinc-finger</keyword>
<dbReference type="InterPro" id="IPR013087">
    <property type="entry name" value="Znf_C2H2_type"/>
</dbReference>
<evidence type="ECO:0000256" key="1">
    <source>
        <dbReference type="PROSITE-ProRule" id="PRU00042"/>
    </source>
</evidence>
<organism evidence="4 5">
    <name type="scientific">Steinernema glaseri</name>
    <dbReference type="NCBI Taxonomy" id="37863"/>
    <lineage>
        <taxon>Eukaryota</taxon>
        <taxon>Metazoa</taxon>
        <taxon>Ecdysozoa</taxon>
        <taxon>Nematoda</taxon>
        <taxon>Chromadorea</taxon>
        <taxon>Rhabditida</taxon>
        <taxon>Tylenchina</taxon>
        <taxon>Panagrolaimomorpha</taxon>
        <taxon>Strongyloidoidea</taxon>
        <taxon>Steinernematidae</taxon>
        <taxon>Steinernema</taxon>
    </lineage>
</organism>
<feature type="compositionally biased region" description="Basic and acidic residues" evidence="2">
    <location>
        <begin position="240"/>
        <end position="252"/>
    </location>
</feature>
<dbReference type="AlphaFoldDB" id="A0A1I7YEN9"/>
<feature type="region of interest" description="Disordered" evidence="2">
    <location>
        <begin position="1"/>
        <end position="38"/>
    </location>
</feature>
<evidence type="ECO:0000259" key="3">
    <source>
        <dbReference type="PROSITE" id="PS50157"/>
    </source>
</evidence>
<keyword evidence="1" id="KW-0862">Zinc</keyword>
<accession>A0A1I7YEN9</accession>
<reference evidence="5" key="1">
    <citation type="submission" date="2016-11" db="UniProtKB">
        <authorList>
            <consortium name="WormBaseParasite"/>
        </authorList>
    </citation>
    <scope>IDENTIFICATION</scope>
</reference>
<feature type="region of interest" description="Disordered" evidence="2">
    <location>
        <begin position="240"/>
        <end position="277"/>
    </location>
</feature>
<evidence type="ECO:0000313" key="4">
    <source>
        <dbReference type="Proteomes" id="UP000095287"/>
    </source>
</evidence>
<protein>
    <submittedName>
        <fullName evidence="5">C2H2-type domain-containing protein</fullName>
    </submittedName>
</protein>
<evidence type="ECO:0000313" key="5">
    <source>
        <dbReference type="WBParaSite" id="L893_g15370.t1"/>
    </source>
</evidence>
<dbReference type="Proteomes" id="UP000095287">
    <property type="component" value="Unplaced"/>
</dbReference>
<dbReference type="WBParaSite" id="L893_g15370.t1">
    <property type="protein sequence ID" value="L893_g15370.t1"/>
    <property type="gene ID" value="L893_g15370"/>
</dbReference>
<proteinExistence type="predicted"/>
<keyword evidence="4" id="KW-1185">Reference proteome</keyword>
<feature type="compositionally biased region" description="Pro residues" evidence="2">
    <location>
        <begin position="211"/>
        <end position="224"/>
    </location>
</feature>
<name>A0A1I7YEN9_9BILA</name>
<feature type="domain" description="C2H2-type" evidence="3">
    <location>
        <begin position="117"/>
        <end position="147"/>
    </location>
</feature>
<dbReference type="SMART" id="SM00355">
    <property type="entry name" value="ZnF_C2H2"/>
    <property type="match status" value="2"/>
</dbReference>
<feature type="region of interest" description="Disordered" evidence="2">
    <location>
        <begin position="181"/>
        <end position="227"/>
    </location>
</feature>
<dbReference type="PROSITE" id="PS00028">
    <property type="entry name" value="ZINC_FINGER_C2H2_1"/>
    <property type="match status" value="1"/>
</dbReference>
<dbReference type="PROSITE" id="PS50157">
    <property type="entry name" value="ZINC_FINGER_C2H2_2"/>
    <property type="match status" value="1"/>
</dbReference>
<keyword evidence="1" id="KW-0479">Metal-binding</keyword>
<dbReference type="GO" id="GO:0008270">
    <property type="term" value="F:zinc ion binding"/>
    <property type="evidence" value="ECO:0007669"/>
    <property type="project" value="UniProtKB-KW"/>
</dbReference>
<sequence length="306" mass="34956">MRLPRLAPSSPSPWPRRRPTMTGMNPGPSYEYCPDDVSDCGDYDSVDYWFQKDVPPEREPEPEEEVTYTYLECVLVDTDPRDTSAMLVPCDKTRGMMHWAVILERLRGRSDCDLERCECRVNGCGRFFGSYAQLAFHLSYSHREAKEIGIFECLVCGMELKGKGRVTHLTTKHRALAAEHHQICHQQRQEVGAAAPKRRRRAAPKRSPQIFFPPRPSPAAPPPQKSNDLVSVYYVSNRSRQPERTVAEEKKASSVRKPLPDPEGMPPILDDECPPEGFHPPEYVCDDPLISVEELVDWDVPKYHYC</sequence>